<feature type="region of interest" description="Disordered" evidence="6">
    <location>
        <begin position="41"/>
        <end position="81"/>
    </location>
</feature>
<feature type="transmembrane region" description="Helical" evidence="7">
    <location>
        <begin position="828"/>
        <end position="849"/>
    </location>
</feature>
<organism evidence="9 10">
    <name type="scientific">Diploscapter pachys</name>
    <dbReference type="NCBI Taxonomy" id="2018661"/>
    <lineage>
        <taxon>Eukaryota</taxon>
        <taxon>Metazoa</taxon>
        <taxon>Ecdysozoa</taxon>
        <taxon>Nematoda</taxon>
        <taxon>Chromadorea</taxon>
        <taxon>Rhabditida</taxon>
        <taxon>Rhabditina</taxon>
        <taxon>Rhabditomorpha</taxon>
        <taxon>Rhabditoidea</taxon>
        <taxon>Rhabditidae</taxon>
        <taxon>Diploscapter</taxon>
    </lineage>
</organism>
<feature type="transmembrane region" description="Helical" evidence="7">
    <location>
        <begin position="291"/>
        <end position="309"/>
    </location>
</feature>
<dbReference type="AlphaFoldDB" id="A0A2A2JTV7"/>
<reference evidence="9 10" key="1">
    <citation type="journal article" date="2017" name="Curr. Biol.">
        <title>Genome architecture and evolution of a unichromosomal asexual nematode.</title>
        <authorList>
            <person name="Fradin H."/>
            <person name="Zegar C."/>
            <person name="Gutwein M."/>
            <person name="Lucas J."/>
            <person name="Kovtun M."/>
            <person name="Corcoran D."/>
            <person name="Baugh L.R."/>
            <person name="Kiontke K."/>
            <person name="Gunsalus K."/>
            <person name="Fitch D.H."/>
            <person name="Piano F."/>
        </authorList>
    </citation>
    <scope>NUCLEOTIDE SEQUENCE [LARGE SCALE GENOMIC DNA]</scope>
    <source>
        <strain evidence="9">PF1309</strain>
    </source>
</reference>
<keyword evidence="4 7" id="KW-1133">Transmembrane helix</keyword>
<keyword evidence="5 7" id="KW-0472">Membrane</keyword>
<feature type="region of interest" description="Disordered" evidence="6">
    <location>
        <begin position="878"/>
        <end position="1008"/>
    </location>
</feature>
<protein>
    <recommendedName>
        <fullName evidence="8">TMC domain-containing protein</fullName>
    </recommendedName>
</protein>
<evidence type="ECO:0000256" key="3">
    <source>
        <dbReference type="ARBA" id="ARBA00022692"/>
    </source>
</evidence>
<feature type="compositionally biased region" description="Pro residues" evidence="6">
    <location>
        <begin position="958"/>
        <end position="968"/>
    </location>
</feature>
<feature type="transmembrane region" description="Helical" evidence="7">
    <location>
        <begin position="200"/>
        <end position="221"/>
    </location>
</feature>
<feature type="region of interest" description="Disordered" evidence="6">
    <location>
        <begin position="1043"/>
        <end position="1259"/>
    </location>
</feature>
<comment type="similarity">
    <text evidence="2">Belongs to the TMC family.</text>
</comment>
<dbReference type="OrthoDB" id="5831905at2759"/>
<feature type="compositionally biased region" description="Basic and acidic residues" evidence="6">
    <location>
        <begin position="1091"/>
        <end position="1105"/>
    </location>
</feature>
<evidence type="ECO:0000313" key="10">
    <source>
        <dbReference type="Proteomes" id="UP000218231"/>
    </source>
</evidence>
<dbReference type="Pfam" id="PF07810">
    <property type="entry name" value="TMC"/>
    <property type="match status" value="1"/>
</dbReference>
<feature type="region of interest" description="Disordered" evidence="6">
    <location>
        <begin position="625"/>
        <end position="645"/>
    </location>
</feature>
<feature type="compositionally biased region" description="Polar residues" evidence="6">
    <location>
        <begin position="1191"/>
        <end position="1207"/>
    </location>
</feature>
<evidence type="ECO:0000256" key="2">
    <source>
        <dbReference type="ARBA" id="ARBA00006510"/>
    </source>
</evidence>
<feature type="compositionally biased region" description="Basic and acidic residues" evidence="6">
    <location>
        <begin position="1056"/>
        <end position="1073"/>
    </location>
</feature>
<proteinExistence type="inferred from homology"/>
<dbReference type="InterPro" id="IPR038900">
    <property type="entry name" value="TMC"/>
</dbReference>
<evidence type="ECO:0000256" key="5">
    <source>
        <dbReference type="ARBA" id="ARBA00023136"/>
    </source>
</evidence>
<gene>
    <name evidence="9" type="ORF">WR25_20030</name>
</gene>
<evidence type="ECO:0000259" key="8">
    <source>
        <dbReference type="Pfam" id="PF07810"/>
    </source>
</evidence>
<sequence>MNGLEYLPEELQSNPLVQRRSSVFHDLITVFRRNTSRRSSSSRTSIDYILRETPRDSIQLSPRRDPAPKRKQPDRPKPESDAFIGKVENREREVDEDGQPLTKTALLERIRQKKEVIGKLRCQAWSMARKRRTLKLAQKYLEQNESKVSRSHLYMEELKKRMRLFKRSFSNFKTYLIPWEGKIKKIESHYGSVVSSYFTFLRWIVFVNIIITLLIVAFVVMPEMIADSTGDFRRRNATASRKIIPPHEKIHADKIAVVWHYGGYLQYSPLFYGWYSDAPYLGERIRYSLPLAYFLVTIFIFAYSFFAILRKMASNARSSKLTGSKTEQYVYNWKVFTGWDYTIGNSETASNAVMAVVIKLRESIADTRVTGHGKFQFLQFTLRVIANILICAMLAFSIYCITFAVRSSQTPVEQEGNLFTKNQVPSVVSTITHVFPMIFDLIGRMENYHPRNALRAHLGRVLILYVLNYLTLITALFEKMNTLRKNVASHSDHHRTKRQLGGWNPQVAPQFGPVNINNPNAILRNGTFNNNFESQRVGPQEHLPIFTPPPRRKTSTPFNGVKQEYGGPDFDKTTKIFTKPTTPSRVRTKPPWEYPTIVEPDPTTALLPATGSPKTDDIVIEGSMPSNQTVKMGEQSPRKSDSDGNYGPDICWETIIGQEIVKLVTMDLVFTICSIMVIDFLRGLWIRHCSSWWCWDIETTFPEYGEFKVAENVIHIINNQGMIWLGLFFAPLLPLLNNIKLVILMYIRGWAVLTCNVPAREIFRASRSSNFYLMILLLWLLLCTLPVGYVISSTNPSRNCGPFAKHKFFYSIAKSHVDETVWEYIKHVASPGVVIPILIFLILIIYFLVSLGRGLREANSDLQQQLIHERTEEKKKIFELAGGGKRKENEREKDKDKRKTIQYVPLIEQRRREPWRVYNEMEPDDTKASDSSSESDDEDEPQSPVLVHHPTTSQSPAVPSPQQQPPQQIPSENTLKGMNFHPSLGSLMENEEEEELVEQPVASVQVPIHMSPASSSVISEKMPSDINSGVIEIATPEEIRQLIESTNAMNGNRPARSQDDPDKTLRARKDSVPKFDTSGIHPDFQPWPSLEEVKERRERMQKREPLPLGKPPSDTTQNPVKKSSPSPIQPAKVDVHEYRPPVPVHRKIETTDSMTESFIREDSPTKRFRISVSPTKTVKSTDKTMDRITMVRQSSAASSLAPSTQNLAGRDQNENPVPPAQMPSTSAASKAPTPPAEAMLSPRAPRVEFGEDDSPRVQF</sequence>
<keyword evidence="10" id="KW-1185">Reference proteome</keyword>
<feature type="transmembrane region" description="Helical" evidence="7">
    <location>
        <begin position="384"/>
        <end position="404"/>
    </location>
</feature>
<comment type="caution">
    <text evidence="9">The sequence shown here is derived from an EMBL/GenBank/DDBJ whole genome shotgun (WGS) entry which is preliminary data.</text>
</comment>
<evidence type="ECO:0000256" key="7">
    <source>
        <dbReference type="SAM" id="Phobius"/>
    </source>
</evidence>
<feature type="compositionally biased region" description="Basic and acidic residues" evidence="6">
    <location>
        <begin position="1245"/>
        <end position="1259"/>
    </location>
</feature>
<dbReference type="GO" id="GO:0008381">
    <property type="term" value="F:mechanosensitive monoatomic ion channel activity"/>
    <property type="evidence" value="ECO:0007669"/>
    <property type="project" value="TreeGrafter"/>
</dbReference>
<dbReference type="PANTHER" id="PTHR23302">
    <property type="entry name" value="TRANSMEMBRANE CHANNEL-RELATED"/>
    <property type="match status" value="1"/>
</dbReference>
<feature type="transmembrane region" description="Helical" evidence="7">
    <location>
        <begin position="424"/>
        <end position="442"/>
    </location>
</feature>
<evidence type="ECO:0000313" key="9">
    <source>
        <dbReference type="EMBL" id="PAV65174.1"/>
    </source>
</evidence>
<feature type="compositionally biased region" description="Basic and acidic residues" evidence="6">
    <location>
        <begin position="62"/>
        <end position="80"/>
    </location>
</feature>
<evidence type="ECO:0000256" key="6">
    <source>
        <dbReference type="SAM" id="MobiDB-lite"/>
    </source>
</evidence>
<dbReference type="EMBL" id="LIAE01010219">
    <property type="protein sequence ID" value="PAV65174.1"/>
    <property type="molecule type" value="Genomic_DNA"/>
</dbReference>
<feature type="region of interest" description="Disordered" evidence="6">
    <location>
        <begin position="542"/>
        <end position="609"/>
    </location>
</feature>
<accession>A0A2A2JTV7</accession>
<dbReference type="GO" id="GO:0005886">
    <property type="term" value="C:plasma membrane"/>
    <property type="evidence" value="ECO:0007669"/>
    <property type="project" value="InterPro"/>
</dbReference>
<feature type="compositionally biased region" description="Basic and acidic residues" evidence="6">
    <location>
        <begin position="885"/>
        <end position="899"/>
    </location>
</feature>
<name>A0A2A2JTV7_9BILA</name>
<feature type="domain" description="TMC" evidence="8">
    <location>
        <begin position="651"/>
        <end position="766"/>
    </location>
</feature>
<feature type="transmembrane region" description="Helical" evidence="7">
    <location>
        <begin position="454"/>
        <end position="477"/>
    </location>
</feature>
<dbReference type="PANTHER" id="PTHR23302:SF40">
    <property type="entry name" value="TRANSMEMBRANE CHANNEL-LIKE PROTEIN"/>
    <property type="match status" value="1"/>
</dbReference>
<dbReference type="STRING" id="2018661.A0A2A2JTV7"/>
<feature type="compositionally biased region" description="Polar residues" evidence="6">
    <location>
        <begin position="1113"/>
        <end position="1126"/>
    </location>
</feature>
<feature type="transmembrane region" description="Helical" evidence="7">
    <location>
        <begin position="713"/>
        <end position="733"/>
    </location>
</feature>
<dbReference type="InterPro" id="IPR012496">
    <property type="entry name" value="TMC_dom"/>
</dbReference>
<dbReference type="Proteomes" id="UP000218231">
    <property type="component" value="Unassembled WGS sequence"/>
</dbReference>
<feature type="transmembrane region" description="Helical" evidence="7">
    <location>
        <begin position="771"/>
        <end position="791"/>
    </location>
</feature>
<evidence type="ECO:0000256" key="1">
    <source>
        <dbReference type="ARBA" id="ARBA00004141"/>
    </source>
</evidence>
<evidence type="ECO:0000256" key="4">
    <source>
        <dbReference type="ARBA" id="ARBA00022989"/>
    </source>
</evidence>
<comment type="subcellular location">
    <subcellularLocation>
        <location evidence="1">Membrane</location>
        <topology evidence="1">Multi-pass membrane protein</topology>
    </subcellularLocation>
</comment>
<keyword evidence="3 7" id="KW-0812">Transmembrane</keyword>